<gene>
    <name evidence="1" type="ORF">MNBD_GAMMA15-1914</name>
</gene>
<sequence length="267" mass="27563">MKIPSKLPAFGLFLSMTLLSVTGCNEEFPDNAPVRVLAAELGSIVDARFGGEGLNLDGAQMAVAISKLLEVTNFSAAGTVRTTITLTSTGANPGDVDATLLSAFDIFFIGYLNDNSPNAFTAAELTAFQDWVNIGGILIVTCDEANYDAVCEAFGYPSTTAATPPTVPAATGIGHDSFAGSFGAVASIAMSGTSGFFATTTDAIILGEDSAVAPNATFLEKQVGLGTVIFLSDVDMISDNTLSAGTGFTNDNDRFLGNLFEYVTGLL</sequence>
<name>A0A3B0YIF9_9ZZZZ</name>
<dbReference type="AlphaFoldDB" id="A0A3B0YIF9"/>
<protein>
    <submittedName>
        <fullName evidence="1">Uncharacterized protein</fullName>
    </submittedName>
</protein>
<organism evidence="1">
    <name type="scientific">hydrothermal vent metagenome</name>
    <dbReference type="NCBI Taxonomy" id="652676"/>
    <lineage>
        <taxon>unclassified sequences</taxon>
        <taxon>metagenomes</taxon>
        <taxon>ecological metagenomes</taxon>
    </lineage>
</organism>
<evidence type="ECO:0000313" key="1">
    <source>
        <dbReference type="EMBL" id="VAW75092.1"/>
    </source>
</evidence>
<dbReference type="EMBL" id="UOFN01000046">
    <property type="protein sequence ID" value="VAW75092.1"/>
    <property type="molecule type" value="Genomic_DNA"/>
</dbReference>
<reference evidence="1" key="1">
    <citation type="submission" date="2018-06" db="EMBL/GenBank/DDBJ databases">
        <authorList>
            <person name="Zhirakovskaya E."/>
        </authorList>
    </citation>
    <scope>NUCLEOTIDE SEQUENCE</scope>
</reference>
<proteinExistence type="predicted"/>
<dbReference type="PROSITE" id="PS51257">
    <property type="entry name" value="PROKAR_LIPOPROTEIN"/>
    <property type="match status" value="1"/>
</dbReference>
<accession>A0A3B0YIF9</accession>